<gene>
    <name evidence="2" type="ORF">SDJN03_18093</name>
</gene>
<keyword evidence="3" id="KW-1185">Reference proteome</keyword>
<feature type="domain" description="Serine hydrolase" evidence="1">
    <location>
        <begin position="6"/>
        <end position="129"/>
    </location>
</feature>
<dbReference type="Pfam" id="PF03959">
    <property type="entry name" value="FSH1"/>
    <property type="match status" value="2"/>
</dbReference>
<accession>A0AAV6MPI5</accession>
<feature type="non-terminal residue" evidence="2">
    <location>
        <position position="1"/>
    </location>
</feature>
<feature type="domain" description="Serine hydrolase" evidence="1">
    <location>
        <begin position="143"/>
        <end position="258"/>
    </location>
</feature>
<evidence type="ECO:0000259" key="1">
    <source>
        <dbReference type="Pfam" id="PF03959"/>
    </source>
</evidence>
<dbReference type="AlphaFoldDB" id="A0AAV6MPI5"/>
<protein>
    <recommendedName>
        <fullName evidence="1">Serine hydrolase domain-containing protein</fullName>
    </recommendedName>
</protein>
<name>A0AAV6MPI5_9ROSI</name>
<organism evidence="2 3">
    <name type="scientific">Cucurbita argyrosperma subsp. sororia</name>
    <dbReference type="NCBI Taxonomy" id="37648"/>
    <lineage>
        <taxon>Eukaryota</taxon>
        <taxon>Viridiplantae</taxon>
        <taxon>Streptophyta</taxon>
        <taxon>Embryophyta</taxon>
        <taxon>Tracheophyta</taxon>
        <taxon>Spermatophyta</taxon>
        <taxon>Magnoliopsida</taxon>
        <taxon>eudicotyledons</taxon>
        <taxon>Gunneridae</taxon>
        <taxon>Pentapetalae</taxon>
        <taxon>rosids</taxon>
        <taxon>fabids</taxon>
        <taxon>Cucurbitales</taxon>
        <taxon>Cucurbitaceae</taxon>
        <taxon>Cucurbiteae</taxon>
        <taxon>Cucurbita</taxon>
    </lineage>
</organism>
<reference evidence="2 3" key="1">
    <citation type="journal article" date="2021" name="Hortic Res">
        <title>The domestication of Cucurbita argyrosperma as revealed by the genome of its wild relative.</title>
        <authorList>
            <person name="Barrera-Redondo J."/>
            <person name="Sanchez-de la Vega G."/>
            <person name="Aguirre-Liguori J.A."/>
            <person name="Castellanos-Morales G."/>
            <person name="Gutierrez-Guerrero Y.T."/>
            <person name="Aguirre-Dugua X."/>
            <person name="Aguirre-Planter E."/>
            <person name="Tenaillon M.I."/>
            <person name="Lira-Saade R."/>
            <person name="Eguiarte L.E."/>
        </authorList>
    </citation>
    <scope>NUCLEOTIDE SEQUENCE [LARGE SCALE GENOMIC DNA]</scope>
    <source>
        <strain evidence="2">JBR-2021</strain>
    </source>
</reference>
<comment type="caution">
    <text evidence="2">The sequence shown here is derived from an EMBL/GenBank/DDBJ whole genome shotgun (WGS) entry which is preliminary data.</text>
</comment>
<proteinExistence type="predicted"/>
<dbReference type="EMBL" id="JAGKQH010000012">
    <property type="protein sequence ID" value="KAG6585360.1"/>
    <property type="molecule type" value="Genomic_DNA"/>
</dbReference>
<evidence type="ECO:0000313" key="3">
    <source>
        <dbReference type="Proteomes" id="UP000685013"/>
    </source>
</evidence>
<evidence type="ECO:0000313" key="2">
    <source>
        <dbReference type="EMBL" id="KAG6585360.1"/>
    </source>
</evidence>
<dbReference type="PANTHER" id="PTHR22778">
    <property type="entry name" value="OVARIAN CANCER GENE-2 PROTEIN-RELATED"/>
    <property type="match status" value="1"/>
</dbReference>
<sequence>MSVLDQLDLQFLDAPFPAEGSSDVERFFDPPYFEWFQFSADFTEYRNLEECLLFIEDYMLNHEPFDGLLGFSQGATLSAALPGLQATGAGLTKVPKIKFVIIVSGAKFNQFLPHKAFSTSIGCPSLHFLASRKPRSPEVNLQRKPRFLCLHGFRTSGEILKKQLGKWPASVLDQLDLQFLDAPFPAQGSSNVERFFDPPYFEWFQFSADFTEHRNLEECLSFIEDYMLNHEPFDGLLGFSQGATLSAALPGLQASVNKQIGSFESFNSVLNTTTNTRTLY</sequence>
<dbReference type="PANTHER" id="PTHR22778:SF52">
    <property type="entry name" value="SERINE HYDROLASE FSH DOMAIN-CONTAINING PROTEIN"/>
    <property type="match status" value="1"/>
</dbReference>
<dbReference type="InterPro" id="IPR005645">
    <property type="entry name" value="FSH-like_dom"/>
</dbReference>
<dbReference type="Proteomes" id="UP000685013">
    <property type="component" value="Chromosome 12"/>
</dbReference>